<dbReference type="EMBL" id="CAUYUJ010016238">
    <property type="protein sequence ID" value="CAK0863223.1"/>
    <property type="molecule type" value="Genomic_DNA"/>
</dbReference>
<evidence type="ECO:0000313" key="6">
    <source>
        <dbReference type="Proteomes" id="UP001189429"/>
    </source>
</evidence>
<keyword evidence="6" id="KW-1185">Reference proteome</keyword>
<organism evidence="5 6">
    <name type="scientific">Prorocentrum cordatum</name>
    <dbReference type="NCBI Taxonomy" id="2364126"/>
    <lineage>
        <taxon>Eukaryota</taxon>
        <taxon>Sar</taxon>
        <taxon>Alveolata</taxon>
        <taxon>Dinophyceae</taxon>
        <taxon>Prorocentrales</taxon>
        <taxon>Prorocentraceae</taxon>
        <taxon>Prorocentrum</taxon>
    </lineage>
</organism>
<dbReference type="Proteomes" id="UP001189429">
    <property type="component" value="Unassembled WGS sequence"/>
</dbReference>
<accession>A0ABN9UX82</accession>
<sequence length="519" mass="56621">MGDEGVASAPPTVGQRVYLAGTGQWWTGRHFGAVVVDVRGSDGTVKVRYTDGGFKRFELEEFWSLASALDYDAELDSWQVGQHVYIAGTGRWWAGSSFGVRIVDVRRSDSMLKVQYSDGGFKRFMVEELSALVTEQQAAPRKYEEWGNSFREGHTSQSPRLHGGVVLPSRRRDPERTAGPEENAGALAAREDEFLSLRSLLAEATSRWDHVEAHRMQGLIVKELGNPGPADPPPPREVEAARSVFGLALQQSLDRALGAGLAGAMAMTLQVGSLMWLRTTMNHQYRYGASMRQAVSTLFAEGGVPRFYRGLGPALLQGPLLRFGDTATNAGVLAFFDGMDMGWCPAWLKTVFASSLVAAGRTALLPVDTLKTIMQVEGKGGIPMLVAKWNRKGARVLFHGSAASSAAAFVSHYPWFVVFNTMNDHIPNYSERPRQLVRNAEIGFCASICSDTVSNSLRVIKTCRQAGDLGYGAIVRNVIQADGVGGFFVRGLTTRITANGISGISFSVLYKMFEEQLAH</sequence>
<feature type="compositionally biased region" description="Basic and acidic residues" evidence="4">
    <location>
        <begin position="170"/>
        <end position="179"/>
    </location>
</feature>
<dbReference type="Gene3D" id="1.50.40.10">
    <property type="entry name" value="Mitochondrial carrier domain"/>
    <property type="match status" value="1"/>
</dbReference>
<evidence type="ECO:0000256" key="2">
    <source>
        <dbReference type="ARBA" id="ARBA00022692"/>
    </source>
</evidence>
<evidence type="ECO:0000313" key="5">
    <source>
        <dbReference type="EMBL" id="CAK0863223.1"/>
    </source>
</evidence>
<evidence type="ECO:0000256" key="3">
    <source>
        <dbReference type="ARBA" id="ARBA00023136"/>
    </source>
</evidence>
<keyword evidence="3" id="KW-0472">Membrane</keyword>
<comment type="subcellular location">
    <subcellularLocation>
        <location evidence="1">Membrane</location>
    </subcellularLocation>
</comment>
<gene>
    <name evidence="5" type="ORF">PCOR1329_LOCUS51419</name>
</gene>
<proteinExistence type="predicted"/>
<dbReference type="InterPro" id="IPR023395">
    <property type="entry name" value="MCP_dom_sf"/>
</dbReference>
<protein>
    <recommendedName>
        <fullName evidence="7">ADP,ATP carrier protein</fullName>
    </recommendedName>
</protein>
<feature type="region of interest" description="Disordered" evidence="4">
    <location>
        <begin position="149"/>
        <end position="184"/>
    </location>
</feature>
<comment type="caution">
    <text evidence="5">The sequence shown here is derived from an EMBL/GenBank/DDBJ whole genome shotgun (WGS) entry which is preliminary data.</text>
</comment>
<dbReference type="PANTHER" id="PTHR47567">
    <property type="entry name" value="MITOCHONDRIAL SUBSTRATE/SOLUTE CARRIER"/>
    <property type="match status" value="1"/>
</dbReference>
<dbReference type="PANTHER" id="PTHR47567:SF1">
    <property type="entry name" value="NAD-DEPENDENT EPIMERASE_DEHYDRATASE DOMAIN-CONTAINING PROTEIN"/>
    <property type="match status" value="1"/>
</dbReference>
<keyword evidence="2" id="KW-0812">Transmembrane</keyword>
<reference evidence="5" key="1">
    <citation type="submission" date="2023-10" db="EMBL/GenBank/DDBJ databases">
        <authorList>
            <person name="Chen Y."/>
            <person name="Shah S."/>
            <person name="Dougan E. K."/>
            <person name="Thang M."/>
            <person name="Chan C."/>
        </authorList>
    </citation>
    <scope>NUCLEOTIDE SEQUENCE [LARGE SCALE GENOMIC DNA]</scope>
</reference>
<evidence type="ECO:0000256" key="1">
    <source>
        <dbReference type="ARBA" id="ARBA00004370"/>
    </source>
</evidence>
<evidence type="ECO:0008006" key="7">
    <source>
        <dbReference type="Google" id="ProtNLM"/>
    </source>
</evidence>
<evidence type="ECO:0000256" key="4">
    <source>
        <dbReference type="SAM" id="MobiDB-lite"/>
    </source>
</evidence>
<dbReference type="SUPFAM" id="SSF103506">
    <property type="entry name" value="Mitochondrial carrier"/>
    <property type="match status" value="1"/>
</dbReference>
<name>A0ABN9UX82_9DINO</name>